<keyword evidence="3" id="KW-0804">Transcription</keyword>
<dbReference type="OrthoDB" id="3539648at2"/>
<dbReference type="Pfam" id="PF00196">
    <property type="entry name" value="GerE"/>
    <property type="match status" value="1"/>
</dbReference>
<dbReference type="SMART" id="SM00421">
    <property type="entry name" value="HTH_LUXR"/>
    <property type="match status" value="1"/>
</dbReference>
<keyword evidence="2 5" id="KW-0238">DNA-binding</keyword>
<dbReference type="EMBL" id="JFBT01000001">
    <property type="protein sequence ID" value="EXG82182.1"/>
    <property type="molecule type" value="Genomic_DNA"/>
</dbReference>
<gene>
    <name evidence="5" type="ORF">CryarDRAFT_3330</name>
</gene>
<dbReference type="Gene3D" id="1.10.10.10">
    <property type="entry name" value="Winged helix-like DNA-binding domain superfamily/Winged helix DNA-binding domain"/>
    <property type="match status" value="1"/>
</dbReference>
<dbReference type="HOGENOM" id="CLU_1335693_0_0_11"/>
<comment type="caution">
    <text evidence="5">The sequence shown here is derived from an EMBL/GenBank/DDBJ whole genome shotgun (WGS) entry which is preliminary data.</text>
</comment>
<sequence>MTGAMHDPGDTFGRLARVLSEPHAAVAVDAFGRVSSLSGIPGHPLLGAESPVVKLAVSQLVSDQPHTAFLWPWRSAPTHAGPVQDNYVRITGLACDASPPTRPAGLILLQPIRDTHGLTPRELQILGLLVDGGANQHIASVLFITARTVAAHLEHIRSKIRAPTRTAAALYAVRHGLYLPAQLVDRRGRTSRPWAGPPIERAWSC</sequence>
<dbReference type="Proteomes" id="UP000021053">
    <property type="component" value="Unassembled WGS sequence"/>
</dbReference>
<reference evidence="5 6" key="1">
    <citation type="submission" date="2013-07" db="EMBL/GenBank/DDBJ databases">
        <authorList>
            <consortium name="DOE Joint Genome Institute"/>
            <person name="Eisen J."/>
            <person name="Huntemann M."/>
            <person name="Han J."/>
            <person name="Chen A."/>
            <person name="Kyrpides N."/>
            <person name="Mavromatis K."/>
            <person name="Markowitz V."/>
            <person name="Palaniappan K."/>
            <person name="Ivanova N."/>
            <person name="Schaumberg A."/>
            <person name="Pati A."/>
            <person name="Liolios K."/>
            <person name="Nordberg H.P."/>
            <person name="Cantor M.N."/>
            <person name="Hua S.X."/>
            <person name="Woyke T."/>
        </authorList>
    </citation>
    <scope>NUCLEOTIDE SEQUENCE [LARGE SCALE GENOMIC DNA]</scope>
    <source>
        <strain evidence="5 6">DSM 44712</strain>
    </source>
</reference>
<dbReference type="PANTHER" id="PTHR44688:SF16">
    <property type="entry name" value="DNA-BINDING TRANSCRIPTIONAL ACTIVATOR DEVR_DOSR"/>
    <property type="match status" value="1"/>
</dbReference>
<accession>A0A010ZY94</accession>
<dbReference type="InterPro" id="IPR000792">
    <property type="entry name" value="Tscrpt_reg_LuxR_C"/>
</dbReference>
<dbReference type="GO" id="GO:0006355">
    <property type="term" value="P:regulation of DNA-templated transcription"/>
    <property type="evidence" value="ECO:0007669"/>
    <property type="project" value="InterPro"/>
</dbReference>
<dbReference type="InterPro" id="IPR036388">
    <property type="entry name" value="WH-like_DNA-bd_sf"/>
</dbReference>
<evidence type="ECO:0000256" key="3">
    <source>
        <dbReference type="ARBA" id="ARBA00023163"/>
    </source>
</evidence>
<protein>
    <submittedName>
        <fullName evidence="5">Response regulator containing a CheY-like receiver domain and an HTH DNA-binding domain</fullName>
    </submittedName>
</protein>
<keyword evidence="6" id="KW-1185">Reference proteome</keyword>
<evidence type="ECO:0000256" key="2">
    <source>
        <dbReference type="ARBA" id="ARBA00023125"/>
    </source>
</evidence>
<evidence type="ECO:0000256" key="1">
    <source>
        <dbReference type="ARBA" id="ARBA00023015"/>
    </source>
</evidence>
<evidence type="ECO:0000313" key="5">
    <source>
        <dbReference type="EMBL" id="EXG82182.1"/>
    </source>
</evidence>
<evidence type="ECO:0000313" key="6">
    <source>
        <dbReference type="Proteomes" id="UP000021053"/>
    </source>
</evidence>
<dbReference type="CDD" id="cd06170">
    <property type="entry name" value="LuxR_C_like"/>
    <property type="match status" value="1"/>
</dbReference>
<organism evidence="5 6">
    <name type="scientific">Cryptosporangium arvum DSM 44712</name>
    <dbReference type="NCBI Taxonomy" id="927661"/>
    <lineage>
        <taxon>Bacteria</taxon>
        <taxon>Bacillati</taxon>
        <taxon>Actinomycetota</taxon>
        <taxon>Actinomycetes</taxon>
        <taxon>Cryptosporangiales</taxon>
        <taxon>Cryptosporangiaceae</taxon>
        <taxon>Cryptosporangium</taxon>
    </lineage>
</organism>
<dbReference type="InterPro" id="IPR016032">
    <property type="entry name" value="Sig_transdc_resp-reg_C-effctor"/>
</dbReference>
<keyword evidence="1" id="KW-0805">Transcription regulation</keyword>
<dbReference type="AlphaFoldDB" id="A0A010ZY94"/>
<dbReference type="PANTHER" id="PTHR44688">
    <property type="entry name" value="DNA-BINDING TRANSCRIPTIONAL ACTIVATOR DEVR_DOSR"/>
    <property type="match status" value="1"/>
</dbReference>
<evidence type="ECO:0000259" key="4">
    <source>
        <dbReference type="PROSITE" id="PS50043"/>
    </source>
</evidence>
<dbReference type="PROSITE" id="PS50043">
    <property type="entry name" value="HTH_LUXR_2"/>
    <property type="match status" value="1"/>
</dbReference>
<dbReference type="GO" id="GO:0003677">
    <property type="term" value="F:DNA binding"/>
    <property type="evidence" value="ECO:0007669"/>
    <property type="project" value="UniProtKB-KW"/>
</dbReference>
<dbReference type="SUPFAM" id="SSF46894">
    <property type="entry name" value="C-terminal effector domain of the bipartite response regulators"/>
    <property type="match status" value="1"/>
</dbReference>
<proteinExistence type="predicted"/>
<feature type="domain" description="HTH luxR-type" evidence="4">
    <location>
        <begin position="111"/>
        <end position="176"/>
    </location>
</feature>
<dbReference type="RefSeq" id="WP_051570359.1">
    <property type="nucleotide sequence ID" value="NZ_KK073874.1"/>
</dbReference>
<name>A0A010ZY94_9ACTN</name>
<dbReference type="PRINTS" id="PR00038">
    <property type="entry name" value="HTHLUXR"/>
</dbReference>
<dbReference type="PROSITE" id="PS00622">
    <property type="entry name" value="HTH_LUXR_1"/>
    <property type="match status" value="1"/>
</dbReference>